<sequence>MNIFDKLTLLVGSIFVILMLPASVLAATLTLNPSSGTFNRGCSVELKIELDTIGAQTDGTDAILLFPTSVFSTTVSQIVPNTSLYQDYPGNSVDNGKLTVSGLASTSKPFSSKGTLATITFTVGASSTLGPAKISFDFDPNDKSKTTDSNVVEHGTVVDLLASAPDGNYTIADGACSGSTSPAPSSGTSSGSTSGTGTGTKGGQGAALATPLPTKQPVLQDTGLVTPTILAGSVGLLLLVAGVLGMVFL</sequence>
<name>A0A1F5KHP7_9BACT</name>
<feature type="transmembrane region" description="Helical" evidence="2">
    <location>
        <begin position="224"/>
        <end position="248"/>
    </location>
</feature>
<evidence type="ECO:0008006" key="5">
    <source>
        <dbReference type="Google" id="ProtNLM"/>
    </source>
</evidence>
<evidence type="ECO:0000313" key="4">
    <source>
        <dbReference type="Proteomes" id="UP000177328"/>
    </source>
</evidence>
<dbReference type="GO" id="GO:0030246">
    <property type="term" value="F:carbohydrate binding"/>
    <property type="evidence" value="ECO:0007669"/>
    <property type="project" value="InterPro"/>
</dbReference>
<dbReference type="InterPro" id="IPR008965">
    <property type="entry name" value="CBM2/CBM3_carb-bd_dom_sf"/>
</dbReference>
<feature type="compositionally biased region" description="Low complexity" evidence="1">
    <location>
        <begin position="174"/>
        <end position="193"/>
    </location>
</feature>
<dbReference type="EMBL" id="MFDD01000009">
    <property type="protein sequence ID" value="OGE40466.1"/>
    <property type="molecule type" value="Genomic_DNA"/>
</dbReference>
<organism evidence="3 4">
    <name type="scientific">Candidatus Daviesbacteria bacterium RIFCSPHIGHO2_02_FULL_43_12</name>
    <dbReference type="NCBI Taxonomy" id="1797776"/>
    <lineage>
        <taxon>Bacteria</taxon>
        <taxon>Candidatus Daviesiibacteriota</taxon>
    </lineage>
</organism>
<keyword evidence="2" id="KW-1133">Transmembrane helix</keyword>
<keyword evidence="2" id="KW-0812">Transmembrane</keyword>
<evidence type="ECO:0000256" key="1">
    <source>
        <dbReference type="SAM" id="MobiDB-lite"/>
    </source>
</evidence>
<accession>A0A1F5KHP7</accession>
<feature type="compositionally biased region" description="Gly residues" evidence="1">
    <location>
        <begin position="194"/>
        <end position="205"/>
    </location>
</feature>
<dbReference type="Gene3D" id="2.60.40.680">
    <property type="match status" value="1"/>
</dbReference>
<dbReference type="SUPFAM" id="SSF49384">
    <property type="entry name" value="Carbohydrate-binding domain"/>
    <property type="match status" value="1"/>
</dbReference>
<protein>
    <recommendedName>
        <fullName evidence="5">Cohesin domain-containing protein</fullName>
    </recommendedName>
</protein>
<feature type="region of interest" description="Disordered" evidence="1">
    <location>
        <begin position="173"/>
        <end position="211"/>
    </location>
</feature>
<evidence type="ECO:0000256" key="2">
    <source>
        <dbReference type="SAM" id="Phobius"/>
    </source>
</evidence>
<keyword evidence="2" id="KW-0472">Membrane</keyword>
<proteinExistence type="predicted"/>
<comment type="caution">
    <text evidence="3">The sequence shown here is derived from an EMBL/GenBank/DDBJ whole genome shotgun (WGS) entry which is preliminary data.</text>
</comment>
<reference evidence="3 4" key="1">
    <citation type="journal article" date="2016" name="Nat. Commun.">
        <title>Thousands of microbial genomes shed light on interconnected biogeochemical processes in an aquifer system.</title>
        <authorList>
            <person name="Anantharaman K."/>
            <person name="Brown C.T."/>
            <person name="Hug L.A."/>
            <person name="Sharon I."/>
            <person name="Castelle C.J."/>
            <person name="Probst A.J."/>
            <person name="Thomas B.C."/>
            <person name="Singh A."/>
            <person name="Wilkins M.J."/>
            <person name="Karaoz U."/>
            <person name="Brodie E.L."/>
            <person name="Williams K.H."/>
            <person name="Hubbard S.S."/>
            <person name="Banfield J.F."/>
        </authorList>
    </citation>
    <scope>NUCLEOTIDE SEQUENCE [LARGE SCALE GENOMIC DNA]</scope>
</reference>
<dbReference type="AlphaFoldDB" id="A0A1F5KHP7"/>
<gene>
    <name evidence="3" type="ORF">A3D25_00175</name>
</gene>
<dbReference type="Proteomes" id="UP000177328">
    <property type="component" value="Unassembled WGS sequence"/>
</dbReference>
<evidence type="ECO:0000313" key="3">
    <source>
        <dbReference type="EMBL" id="OGE40466.1"/>
    </source>
</evidence>